<gene>
    <name evidence="2" type="ORF">PZS58_08485</name>
</gene>
<evidence type="ECO:0000313" key="2">
    <source>
        <dbReference type="EMBL" id="MDE8769563.1"/>
    </source>
</evidence>
<dbReference type="AlphaFoldDB" id="A0AAJ1JGP9"/>
<feature type="compositionally biased region" description="Basic and acidic residues" evidence="1">
    <location>
        <begin position="16"/>
        <end position="32"/>
    </location>
</feature>
<dbReference type="RefSeq" id="WP_052127989.1">
    <property type="nucleotide sequence ID" value="NZ_CP017054.1"/>
</dbReference>
<reference evidence="2 3" key="1">
    <citation type="submission" date="2023-03" db="EMBL/GenBank/DDBJ databases">
        <title>WGS of NDM-producing Providencia thailandensis from Ukrainian patients.</title>
        <authorList>
            <person name="Zabicka D."/>
            <person name="Izdebski R."/>
            <person name="Urbanowicz P."/>
            <person name="Biedrzycka M."/>
            <person name="Guzek A."/>
            <person name="Gniadkowski M."/>
        </authorList>
    </citation>
    <scope>NUCLEOTIDE SEQUENCE [LARGE SCALE GENOMIC DNA]</scope>
    <source>
        <strain evidence="2 3">8015-22</strain>
    </source>
</reference>
<dbReference type="Proteomes" id="UP001163056">
    <property type="component" value="Unassembled WGS sequence"/>
</dbReference>
<name>A0AAJ1JGP9_PROST</name>
<comment type="caution">
    <text evidence="2">The sequence shown here is derived from an EMBL/GenBank/DDBJ whole genome shotgun (WGS) entry which is preliminary data.</text>
</comment>
<proteinExistence type="predicted"/>
<dbReference type="EMBL" id="JAREJI010000004">
    <property type="protein sequence ID" value="MDE8769563.1"/>
    <property type="molecule type" value="Genomic_DNA"/>
</dbReference>
<accession>A0AAJ1JGP9</accession>
<evidence type="ECO:0000313" key="3">
    <source>
        <dbReference type="Proteomes" id="UP001163056"/>
    </source>
</evidence>
<protein>
    <submittedName>
        <fullName evidence="2">Uncharacterized protein</fullName>
    </submittedName>
</protein>
<organism evidence="2 3">
    <name type="scientific">Providencia stuartii</name>
    <dbReference type="NCBI Taxonomy" id="588"/>
    <lineage>
        <taxon>Bacteria</taxon>
        <taxon>Pseudomonadati</taxon>
        <taxon>Pseudomonadota</taxon>
        <taxon>Gammaproteobacteria</taxon>
        <taxon>Enterobacterales</taxon>
        <taxon>Morganellaceae</taxon>
        <taxon>Providencia</taxon>
    </lineage>
</organism>
<evidence type="ECO:0000256" key="1">
    <source>
        <dbReference type="SAM" id="MobiDB-lite"/>
    </source>
</evidence>
<feature type="region of interest" description="Disordered" evidence="1">
    <location>
        <begin position="1"/>
        <end position="37"/>
    </location>
</feature>
<sequence>MSEKSKVPKLGISGKEGSKEVPRWAKGERPKVGENGNKFAERLLDNKYGKGNYDKGPNAEFNKIRKWGDRAFVDPK</sequence>